<name>A0ABV3XN16_9ACTN</name>
<sequence length="139" mass="14739">MGVPDAGAAACRRRRTAGPEVRRQRLAGLAEAALDGRLDAARLRSVPAGEARAAVLELPGIGPFSADLVVVRGAGAPDVLPTAEPRLTASLAELYGLIDPAPAELAALAEPWRPYRSWVSLLVRTDRERRTGGITGRRR</sequence>
<evidence type="ECO:0000313" key="3">
    <source>
        <dbReference type="EMBL" id="MEX5721473.1"/>
    </source>
</evidence>
<keyword evidence="2" id="KW-0234">DNA repair</keyword>
<dbReference type="Proteomes" id="UP001560045">
    <property type="component" value="Unassembled WGS sequence"/>
</dbReference>
<dbReference type="PANTHER" id="PTHR43003:SF13">
    <property type="entry name" value="DNA-3-METHYLADENINE GLYCOSYLASE 2"/>
    <property type="match status" value="1"/>
</dbReference>
<evidence type="ECO:0008006" key="5">
    <source>
        <dbReference type="Google" id="ProtNLM"/>
    </source>
</evidence>
<protein>
    <recommendedName>
        <fullName evidence="5">HhH-GPD superfamily base excision DNA repair protein</fullName>
    </recommendedName>
</protein>
<dbReference type="RefSeq" id="WP_369210274.1">
    <property type="nucleotide sequence ID" value="NZ_JBFNXQ010000131.1"/>
</dbReference>
<dbReference type="EMBL" id="JBFNXQ010000131">
    <property type="protein sequence ID" value="MEX5721473.1"/>
    <property type="molecule type" value="Genomic_DNA"/>
</dbReference>
<dbReference type="SUPFAM" id="SSF48150">
    <property type="entry name" value="DNA-glycosylase"/>
    <property type="match status" value="1"/>
</dbReference>
<dbReference type="Gene3D" id="1.10.1670.40">
    <property type="match status" value="1"/>
</dbReference>
<keyword evidence="1" id="KW-0227">DNA damage</keyword>
<reference evidence="3 4" key="1">
    <citation type="submission" date="2024-06" db="EMBL/GenBank/DDBJ databases">
        <title>Draft genome sequence of Geodermatophilus badlandi, a novel member of the Geodermatophilaceae isolated from badland sedimentary rocks in the Red desert, Wyoming, USA.</title>
        <authorList>
            <person name="Ben Tekaya S."/>
            <person name="Nouioui I."/>
            <person name="Flores G.M."/>
            <person name="Shaal M.N."/>
            <person name="Bredoire F."/>
            <person name="Basile F."/>
            <person name="Van Diepen L."/>
            <person name="Ward N.L."/>
        </authorList>
    </citation>
    <scope>NUCLEOTIDE SEQUENCE [LARGE SCALE GENOMIC DNA]</scope>
    <source>
        <strain evidence="3 4">WL48A</strain>
    </source>
</reference>
<evidence type="ECO:0000256" key="1">
    <source>
        <dbReference type="ARBA" id="ARBA00022763"/>
    </source>
</evidence>
<evidence type="ECO:0000256" key="2">
    <source>
        <dbReference type="ARBA" id="ARBA00023204"/>
    </source>
</evidence>
<evidence type="ECO:0000313" key="4">
    <source>
        <dbReference type="Proteomes" id="UP001560045"/>
    </source>
</evidence>
<keyword evidence="4" id="KW-1185">Reference proteome</keyword>
<dbReference type="InterPro" id="IPR051912">
    <property type="entry name" value="Alkylbase_DNA_Glycosylase/TA"/>
</dbReference>
<organism evidence="3 4">
    <name type="scientific">Geodermatophilus maliterrae</name>
    <dbReference type="NCBI Taxonomy" id="3162531"/>
    <lineage>
        <taxon>Bacteria</taxon>
        <taxon>Bacillati</taxon>
        <taxon>Actinomycetota</taxon>
        <taxon>Actinomycetes</taxon>
        <taxon>Geodermatophilales</taxon>
        <taxon>Geodermatophilaceae</taxon>
        <taxon>Geodermatophilus</taxon>
    </lineage>
</organism>
<proteinExistence type="predicted"/>
<gene>
    <name evidence="3" type="ORF">ABQ292_24260</name>
</gene>
<dbReference type="PANTHER" id="PTHR43003">
    <property type="entry name" value="DNA-3-METHYLADENINE GLYCOSYLASE"/>
    <property type="match status" value="1"/>
</dbReference>
<comment type="caution">
    <text evidence="3">The sequence shown here is derived from an EMBL/GenBank/DDBJ whole genome shotgun (WGS) entry which is preliminary data.</text>
</comment>
<dbReference type="InterPro" id="IPR011257">
    <property type="entry name" value="DNA_glycosylase"/>
</dbReference>
<accession>A0ABV3XN16</accession>
<dbReference type="Gene3D" id="1.10.340.30">
    <property type="entry name" value="Hypothetical protein, domain 2"/>
    <property type="match status" value="1"/>
</dbReference>